<protein>
    <submittedName>
        <fullName evidence="6">LacI family transcriptional regulator</fullName>
    </submittedName>
</protein>
<dbReference type="SUPFAM" id="SSF47413">
    <property type="entry name" value="lambda repressor-like DNA-binding domains"/>
    <property type="match status" value="1"/>
</dbReference>
<dbReference type="PROSITE" id="PS50932">
    <property type="entry name" value="HTH_LACI_2"/>
    <property type="match status" value="1"/>
</dbReference>
<name>A0A4Q2EJ89_9ACTN</name>
<accession>A0A4Q2EJ89</accession>
<dbReference type="SUPFAM" id="SSF53822">
    <property type="entry name" value="Periplasmic binding protein-like I"/>
    <property type="match status" value="1"/>
</dbReference>
<dbReference type="AlphaFoldDB" id="A0A4Q2EJ89"/>
<evidence type="ECO:0000256" key="1">
    <source>
        <dbReference type="ARBA" id="ARBA00022491"/>
    </source>
</evidence>
<evidence type="ECO:0000256" key="4">
    <source>
        <dbReference type="ARBA" id="ARBA00023163"/>
    </source>
</evidence>
<comment type="caution">
    <text evidence="6">The sequence shown here is derived from an EMBL/GenBank/DDBJ whole genome shotgun (WGS) entry which is preliminary data.</text>
</comment>
<dbReference type="InterPro" id="IPR001761">
    <property type="entry name" value="Peripla_BP/Lac1_sug-bd_dom"/>
</dbReference>
<organism evidence="6 7">
    <name type="scientific">Propioniciclava flava</name>
    <dbReference type="NCBI Taxonomy" id="2072026"/>
    <lineage>
        <taxon>Bacteria</taxon>
        <taxon>Bacillati</taxon>
        <taxon>Actinomycetota</taxon>
        <taxon>Actinomycetes</taxon>
        <taxon>Propionibacteriales</taxon>
        <taxon>Propionibacteriaceae</taxon>
        <taxon>Propioniciclava</taxon>
    </lineage>
</organism>
<dbReference type="PANTHER" id="PTHR30146:SF148">
    <property type="entry name" value="HTH-TYPE TRANSCRIPTIONAL REPRESSOR PURR-RELATED"/>
    <property type="match status" value="1"/>
</dbReference>
<proteinExistence type="predicted"/>
<dbReference type="Gene3D" id="3.40.50.2300">
    <property type="match status" value="2"/>
</dbReference>
<keyword evidence="2" id="KW-0805">Transcription regulation</keyword>
<dbReference type="OrthoDB" id="9798934at2"/>
<evidence type="ECO:0000256" key="3">
    <source>
        <dbReference type="ARBA" id="ARBA00023125"/>
    </source>
</evidence>
<reference evidence="6 7" key="1">
    <citation type="submission" date="2018-01" db="EMBL/GenBank/DDBJ databases">
        <title>Lactibacter flavus gen. nov., sp. nov., a novel bacterium of the family Propionibacteriaceae isolated from raw milk and dairy products.</title>
        <authorList>
            <person name="Wenning M."/>
            <person name="Breitenwieser F."/>
            <person name="Huptas C."/>
            <person name="von Neubeck M."/>
            <person name="Busse H.-J."/>
            <person name="Scherer S."/>
        </authorList>
    </citation>
    <scope>NUCLEOTIDE SEQUENCE [LARGE SCALE GENOMIC DNA]</scope>
    <source>
        <strain evidence="6 7">VG341</strain>
    </source>
</reference>
<gene>
    <name evidence="6" type="ORF">C1706_00275</name>
</gene>
<dbReference type="PROSITE" id="PS00356">
    <property type="entry name" value="HTH_LACI_1"/>
    <property type="match status" value="1"/>
</dbReference>
<keyword evidence="1" id="KW-0678">Repressor</keyword>
<dbReference type="PANTHER" id="PTHR30146">
    <property type="entry name" value="LACI-RELATED TRANSCRIPTIONAL REPRESSOR"/>
    <property type="match status" value="1"/>
</dbReference>
<dbReference type="Pfam" id="PF00532">
    <property type="entry name" value="Peripla_BP_1"/>
    <property type="match status" value="1"/>
</dbReference>
<dbReference type="Proteomes" id="UP000290624">
    <property type="component" value="Unassembled WGS sequence"/>
</dbReference>
<evidence type="ECO:0000313" key="6">
    <source>
        <dbReference type="EMBL" id="RXW33243.1"/>
    </source>
</evidence>
<dbReference type="EMBL" id="PPCV01000001">
    <property type="protein sequence ID" value="RXW33243.1"/>
    <property type="molecule type" value="Genomic_DNA"/>
</dbReference>
<dbReference type="InterPro" id="IPR010982">
    <property type="entry name" value="Lambda_DNA-bd_dom_sf"/>
</dbReference>
<dbReference type="SMART" id="SM00354">
    <property type="entry name" value="HTH_LACI"/>
    <property type="match status" value="1"/>
</dbReference>
<dbReference type="CDD" id="cd06288">
    <property type="entry name" value="PBP1_sucrose_transcription_regulator"/>
    <property type="match status" value="1"/>
</dbReference>
<dbReference type="InterPro" id="IPR000843">
    <property type="entry name" value="HTH_LacI"/>
</dbReference>
<sequence>MNIQEPGGAGATRRVRLADVAAAAGVSTSAASFVLNGRTDQRIPEETKERVRRAAEELGYRPNATARTLRTGTSGAYAFVSDFISSTSVANAMVRGALRELDAHGALMFAVETQGNADMERRLIEQLVDRHIDGVIYASMFTRHVAIPELPAGVRLVLLNCLPPAGVADRGVTAVVPDELGAGRAAAQVLLTAGHRDRIAFLGSFPDGMSGGQEWGGLHPLALDLRVQGITARLAESGLALAESIPVTGWDIADGQAAAETLVGAALPSAIICANDRLALGVMRALRRYGVRVPEDLSLVSFDGSQLADITDPPLASLALPLEGMGRHAALRVLEDAPSPTVELLPMPLGRTGTIAPPPLP</sequence>
<evidence type="ECO:0000313" key="7">
    <source>
        <dbReference type="Proteomes" id="UP000290624"/>
    </source>
</evidence>
<dbReference type="Pfam" id="PF00356">
    <property type="entry name" value="LacI"/>
    <property type="match status" value="1"/>
</dbReference>
<keyword evidence="7" id="KW-1185">Reference proteome</keyword>
<keyword evidence="4" id="KW-0804">Transcription</keyword>
<feature type="domain" description="HTH lacI-type" evidence="5">
    <location>
        <begin position="15"/>
        <end position="71"/>
    </location>
</feature>
<dbReference type="InterPro" id="IPR028082">
    <property type="entry name" value="Peripla_BP_I"/>
</dbReference>
<dbReference type="RefSeq" id="WP_129457210.1">
    <property type="nucleotide sequence ID" value="NZ_PPCV01000001.1"/>
</dbReference>
<dbReference type="CDD" id="cd01392">
    <property type="entry name" value="HTH_LacI"/>
    <property type="match status" value="1"/>
</dbReference>
<evidence type="ECO:0000259" key="5">
    <source>
        <dbReference type="PROSITE" id="PS50932"/>
    </source>
</evidence>
<keyword evidence="3" id="KW-0238">DNA-binding</keyword>
<dbReference type="GO" id="GO:0003700">
    <property type="term" value="F:DNA-binding transcription factor activity"/>
    <property type="evidence" value="ECO:0007669"/>
    <property type="project" value="TreeGrafter"/>
</dbReference>
<dbReference type="GO" id="GO:0000976">
    <property type="term" value="F:transcription cis-regulatory region binding"/>
    <property type="evidence" value="ECO:0007669"/>
    <property type="project" value="TreeGrafter"/>
</dbReference>
<dbReference type="Gene3D" id="1.10.260.40">
    <property type="entry name" value="lambda repressor-like DNA-binding domains"/>
    <property type="match status" value="1"/>
</dbReference>
<evidence type="ECO:0000256" key="2">
    <source>
        <dbReference type="ARBA" id="ARBA00023015"/>
    </source>
</evidence>